<dbReference type="GeneID" id="105208856"/>
<evidence type="ECO:0000256" key="1">
    <source>
        <dbReference type="SAM" id="SignalP"/>
    </source>
</evidence>
<name>A0A0A1WLI0_ZEUCU</name>
<sequence>MLRFIAATALICAVYHVATTSAAPHPPTTAAPLVGNQPAYDTKFDNIDLDEVLNQERLLRNYIKCLENTGPCTPDSKMLKGFANFRDTPRRYINRLRQMLGEAEAWLSEGDTLFDRQSSGGLGTFGADLRSVRQLPFGLFGGEGQQRRWRGETYGGGY</sequence>
<reference evidence="2" key="1">
    <citation type="submission" date="2014-11" db="EMBL/GenBank/DDBJ databases">
        <authorList>
            <person name="Geib S."/>
        </authorList>
    </citation>
    <scope>NUCLEOTIDE SEQUENCE</scope>
</reference>
<dbReference type="SUPFAM" id="SSF100910">
    <property type="entry name" value="Chemosensory protein Csp2"/>
    <property type="match status" value="1"/>
</dbReference>
<keyword evidence="1" id="KW-0732">Signal</keyword>
<protein>
    <submittedName>
        <fullName evidence="2">Putative odorant-binding protein A10</fullName>
    </submittedName>
</protein>
<proteinExistence type="predicted"/>
<dbReference type="EMBL" id="GBXI01014751">
    <property type="protein sequence ID" value="JAC99540.1"/>
    <property type="molecule type" value="Transcribed_RNA"/>
</dbReference>
<dbReference type="PANTHER" id="PTHR11257">
    <property type="entry name" value="CHEMOSENSORY PROTEIN-RELATED"/>
    <property type="match status" value="1"/>
</dbReference>
<dbReference type="AlphaFoldDB" id="A0A0A1WLI0"/>
<reference evidence="2" key="2">
    <citation type="journal article" date="2015" name="Gigascience">
        <title>Reconstructing a comprehensive transcriptome assembly of a white-pupal translocated strain of the pest fruit fly Bactrocera cucurbitae.</title>
        <authorList>
            <person name="Sim S.B."/>
            <person name="Calla B."/>
            <person name="Hall B."/>
            <person name="DeRego T."/>
            <person name="Geib S.M."/>
        </authorList>
    </citation>
    <scope>NUCLEOTIDE SEQUENCE</scope>
</reference>
<accession>A0A0A1WLI0</accession>
<dbReference type="CTD" id="39906"/>
<dbReference type="Gene3D" id="1.10.2080.10">
    <property type="entry name" value="Insect odorant-binding protein A10/Ejaculatory bulb-specific protein 3"/>
    <property type="match status" value="1"/>
</dbReference>
<feature type="signal peptide" evidence="1">
    <location>
        <begin position="1"/>
        <end position="22"/>
    </location>
</feature>
<dbReference type="PANTHER" id="PTHR11257:SF12">
    <property type="entry name" value="EJACULATORY BULB-SPECIFIC PROTEIN 3-RELATED"/>
    <property type="match status" value="1"/>
</dbReference>
<dbReference type="InterPro" id="IPR005055">
    <property type="entry name" value="A10/PebIII"/>
</dbReference>
<dbReference type="InterPro" id="IPR036682">
    <property type="entry name" value="OS_D_A10/PebIII_sf"/>
</dbReference>
<feature type="chain" id="PRO_5001982694" evidence="1">
    <location>
        <begin position="23"/>
        <end position="158"/>
    </location>
</feature>
<evidence type="ECO:0000313" key="2">
    <source>
        <dbReference type="EMBL" id="JAC99540.1"/>
    </source>
</evidence>
<dbReference type="OrthoDB" id="64867at2759"/>
<gene>
    <name evidence="2" type="primary">a10</name>
    <name evidence="2" type="ORF">g.7933</name>
</gene>
<dbReference type="Pfam" id="PF03392">
    <property type="entry name" value="OS-D"/>
    <property type="match status" value="1"/>
</dbReference>
<organism evidence="2">
    <name type="scientific">Zeugodacus cucurbitae</name>
    <name type="common">Melon fruit fly</name>
    <name type="synonym">Bactrocera cucurbitae</name>
    <dbReference type="NCBI Taxonomy" id="28588"/>
    <lineage>
        <taxon>Eukaryota</taxon>
        <taxon>Metazoa</taxon>
        <taxon>Ecdysozoa</taxon>
        <taxon>Arthropoda</taxon>
        <taxon>Hexapoda</taxon>
        <taxon>Insecta</taxon>
        <taxon>Pterygota</taxon>
        <taxon>Neoptera</taxon>
        <taxon>Endopterygota</taxon>
        <taxon>Diptera</taxon>
        <taxon>Brachycera</taxon>
        <taxon>Muscomorpha</taxon>
        <taxon>Tephritoidea</taxon>
        <taxon>Tephritidae</taxon>
        <taxon>Zeugodacus</taxon>
        <taxon>Zeugodacus</taxon>
    </lineage>
</organism>